<organism evidence="2 3">
    <name type="scientific">Hypothenemus hampei</name>
    <name type="common">Coffee berry borer</name>
    <dbReference type="NCBI Taxonomy" id="57062"/>
    <lineage>
        <taxon>Eukaryota</taxon>
        <taxon>Metazoa</taxon>
        <taxon>Ecdysozoa</taxon>
        <taxon>Arthropoda</taxon>
        <taxon>Hexapoda</taxon>
        <taxon>Insecta</taxon>
        <taxon>Pterygota</taxon>
        <taxon>Neoptera</taxon>
        <taxon>Endopterygota</taxon>
        <taxon>Coleoptera</taxon>
        <taxon>Polyphaga</taxon>
        <taxon>Cucujiformia</taxon>
        <taxon>Curculionidae</taxon>
        <taxon>Scolytinae</taxon>
        <taxon>Hypothenemus</taxon>
    </lineage>
</organism>
<feature type="transmembrane region" description="Helical" evidence="1">
    <location>
        <begin position="84"/>
        <end position="104"/>
    </location>
</feature>
<proteinExistence type="predicted"/>
<dbReference type="EMBL" id="JBDJPC010000001">
    <property type="protein sequence ID" value="KAL1518294.1"/>
    <property type="molecule type" value="Genomic_DNA"/>
</dbReference>
<name>A0ABD1FGA5_HYPHA</name>
<feature type="transmembrane region" description="Helical" evidence="1">
    <location>
        <begin position="217"/>
        <end position="235"/>
    </location>
</feature>
<keyword evidence="3" id="KW-1185">Reference proteome</keyword>
<comment type="caution">
    <text evidence="2">The sequence shown here is derived from an EMBL/GenBank/DDBJ whole genome shotgun (WGS) entry which is preliminary data.</text>
</comment>
<feature type="transmembrane region" description="Helical" evidence="1">
    <location>
        <begin position="12"/>
        <end position="36"/>
    </location>
</feature>
<dbReference type="Proteomes" id="UP001566132">
    <property type="component" value="Unassembled WGS sequence"/>
</dbReference>
<feature type="transmembrane region" description="Helical" evidence="1">
    <location>
        <begin position="116"/>
        <end position="139"/>
    </location>
</feature>
<dbReference type="AlphaFoldDB" id="A0ABD1FGA5"/>
<gene>
    <name evidence="2" type="ORF">ABEB36_001936</name>
</gene>
<keyword evidence="1" id="KW-1133">Transmembrane helix</keyword>
<reference evidence="2 3" key="1">
    <citation type="submission" date="2024-05" db="EMBL/GenBank/DDBJ databases">
        <title>Genetic variation in Jamaican populations of the coffee berry borer (Hypothenemus hampei).</title>
        <authorList>
            <person name="Errbii M."/>
            <person name="Myrie A."/>
        </authorList>
    </citation>
    <scope>NUCLEOTIDE SEQUENCE [LARGE SCALE GENOMIC DNA]</scope>
    <source>
        <strain evidence="2">JA-Hopewell-2020-01-JO</strain>
        <tissue evidence="2">Whole body</tissue>
    </source>
</reference>
<evidence type="ECO:0000256" key="1">
    <source>
        <dbReference type="SAM" id="Phobius"/>
    </source>
</evidence>
<sequence>MFLTRDKRTYVKAIGILVIIQGLAWFVFSVIGIVLIHSPPNRFKNRLKYHNYGEYLAQIIYNEFIEYSSLRDEKKVIRPADFQAFLWIYAVLSVVWVAAAFDQHAAIKWKKFRQSYVVFALGVILIFTSVIDLVFFSLLTRDFSTCPFEVSSDASTLIPILSTPATVDDLSTTITVFETASPTNLPTQFTSRLILEVPRIDCQVANGIVMSLAARGYVLWFVNVVLGMHLIVIAMKVNKNPFEPRQYGTARIPRVRMPSEAPRKPGSVSNDSVFYGDSVPIPVPKDRNGTPIALTNKNPNIYY</sequence>
<keyword evidence="1" id="KW-0472">Membrane</keyword>
<evidence type="ECO:0000313" key="2">
    <source>
        <dbReference type="EMBL" id="KAL1518294.1"/>
    </source>
</evidence>
<protein>
    <submittedName>
        <fullName evidence="2">Uncharacterized protein</fullName>
    </submittedName>
</protein>
<keyword evidence="1" id="KW-0812">Transmembrane</keyword>
<accession>A0ABD1FGA5</accession>
<evidence type="ECO:0000313" key="3">
    <source>
        <dbReference type="Proteomes" id="UP001566132"/>
    </source>
</evidence>